<name>V5E9E7_KALBG</name>
<dbReference type="SUPFAM" id="SSF49562">
    <property type="entry name" value="C2 domain (Calcium/lipid-binding domain, CaLB)"/>
    <property type="match status" value="1"/>
</dbReference>
<proteinExistence type="predicted"/>
<sequence length="218" mass="23079">MPTSAEPVHKGTLVCVVLKARNLPNKKSIGKQDPYTVLTMGHESQKTKPDKRGGQHPSWDEQLHFEVYEDMEDALVKDAANGSGSASKATSASALKTKGGKKVLKVACYADDSKEPEFIGEGIVDLTDTLKTGEYDEWVTIKAKDRYAGEVYLELTFYSAAAPPKKRRPSTQPAVLSATDSYGGAGSFSRIEDGGNAASTGSGSGAPPKPPKGKDASA</sequence>
<feature type="region of interest" description="Disordered" evidence="3">
    <location>
        <begin position="28"/>
        <end position="60"/>
    </location>
</feature>
<gene>
    <name evidence="5" type="ORF">PSEUBRA_SCAF23g05211</name>
</gene>
<dbReference type="PANTHER" id="PTHR46502">
    <property type="entry name" value="C2 DOMAIN-CONTAINING"/>
    <property type="match status" value="1"/>
</dbReference>
<dbReference type="STRING" id="1365824.V5E9E7"/>
<dbReference type="HOGENOM" id="CLU_1267383_0_0_1"/>
<dbReference type="CDD" id="cd08681">
    <property type="entry name" value="C2_fungal_Inn1p-like"/>
    <property type="match status" value="1"/>
</dbReference>
<dbReference type="GO" id="GO:0046872">
    <property type="term" value="F:metal ion binding"/>
    <property type="evidence" value="ECO:0007669"/>
    <property type="project" value="UniProtKB-KW"/>
</dbReference>
<dbReference type="AlphaFoldDB" id="V5E9E7"/>
<feature type="compositionally biased region" description="Basic and acidic residues" evidence="3">
    <location>
        <begin position="43"/>
        <end position="60"/>
    </location>
</feature>
<dbReference type="InterPro" id="IPR037791">
    <property type="entry name" value="C2_fungal_Inn1"/>
</dbReference>
<dbReference type="Pfam" id="PF00168">
    <property type="entry name" value="C2"/>
    <property type="match status" value="2"/>
</dbReference>
<dbReference type="eggNOG" id="ENOG502S27K">
    <property type="taxonomic scope" value="Eukaryota"/>
</dbReference>
<protein>
    <recommendedName>
        <fullName evidence="4">C2 domain-containing protein</fullName>
    </recommendedName>
</protein>
<feature type="compositionally biased region" description="Low complexity" evidence="3">
    <location>
        <begin position="79"/>
        <end position="97"/>
    </location>
</feature>
<reference evidence="6" key="1">
    <citation type="journal article" date="2013" name="Genome Announc.">
        <title>Draft genome sequence of Pseudozyma brasiliensis sp. nov. strain GHG001, a high producer of endo-1,4-xylanase isolated from an insect pest of sugarcane.</title>
        <authorList>
            <person name="Oliveira J.V.D.C."/>
            <person name="dos Santos R.A.C."/>
            <person name="Borges T.A."/>
            <person name="Riano-Pachon D.M."/>
            <person name="Goldman G.H."/>
        </authorList>
    </citation>
    <scope>NUCLEOTIDE SEQUENCE [LARGE SCALE GENOMIC DNA]</scope>
    <source>
        <strain evidence="6">GHG001</strain>
    </source>
</reference>
<dbReference type="SMART" id="SM00239">
    <property type="entry name" value="C2"/>
    <property type="match status" value="1"/>
</dbReference>
<dbReference type="OrthoDB" id="270970at2759"/>
<dbReference type="InterPro" id="IPR035892">
    <property type="entry name" value="C2_domain_sf"/>
</dbReference>
<keyword evidence="1" id="KW-0479">Metal-binding</keyword>
<evidence type="ECO:0000259" key="4">
    <source>
        <dbReference type="PROSITE" id="PS50004"/>
    </source>
</evidence>
<dbReference type="PROSITE" id="PS50004">
    <property type="entry name" value="C2"/>
    <property type="match status" value="1"/>
</dbReference>
<dbReference type="Proteomes" id="UP000019377">
    <property type="component" value="Unassembled WGS sequence"/>
</dbReference>
<keyword evidence="6" id="KW-1185">Reference proteome</keyword>
<evidence type="ECO:0000256" key="2">
    <source>
        <dbReference type="ARBA" id="ARBA00022837"/>
    </source>
</evidence>
<dbReference type="OMA" id="EITVRIM"/>
<keyword evidence="2" id="KW-0106">Calcium</keyword>
<evidence type="ECO:0000313" key="6">
    <source>
        <dbReference type="Proteomes" id="UP000019377"/>
    </source>
</evidence>
<dbReference type="EMBL" id="KI545866">
    <property type="protein sequence ID" value="EST06981.1"/>
    <property type="molecule type" value="Genomic_DNA"/>
</dbReference>
<dbReference type="Gene3D" id="2.60.40.150">
    <property type="entry name" value="C2 domain"/>
    <property type="match status" value="1"/>
</dbReference>
<feature type="region of interest" description="Disordered" evidence="3">
    <location>
        <begin position="79"/>
        <end position="99"/>
    </location>
</feature>
<dbReference type="PANTHER" id="PTHR46502:SF2">
    <property type="entry name" value="16 KDA PHLOEM PROTEIN 2"/>
    <property type="match status" value="1"/>
</dbReference>
<accession>V5E9E7</accession>
<evidence type="ECO:0000256" key="1">
    <source>
        <dbReference type="ARBA" id="ARBA00022723"/>
    </source>
</evidence>
<dbReference type="InterPro" id="IPR000008">
    <property type="entry name" value="C2_dom"/>
</dbReference>
<evidence type="ECO:0000256" key="3">
    <source>
        <dbReference type="SAM" id="MobiDB-lite"/>
    </source>
</evidence>
<feature type="region of interest" description="Disordered" evidence="3">
    <location>
        <begin position="186"/>
        <end position="218"/>
    </location>
</feature>
<organism evidence="5 6">
    <name type="scientific">Kalmanozyma brasiliensis (strain GHG001)</name>
    <name type="common">Yeast</name>
    <name type="synonym">Pseudozyma brasiliensis</name>
    <dbReference type="NCBI Taxonomy" id="1365824"/>
    <lineage>
        <taxon>Eukaryota</taxon>
        <taxon>Fungi</taxon>
        <taxon>Dikarya</taxon>
        <taxon>Basidiomycota</taxon>
        <taxon>Ustilaginomycotina</taxon>
        <taxon>Ustilaginomycetes</taxon>
        <taxon>Ustilaginales</taxon>
        <taxon>Ustilaginaceae</taxon>
        <taxon>Kalmanozyma</taxon>
    </lineage>
</organism>
<feature type="domain" description="C2" evidence="4">
    <location>
        <begin position="1"/>
        <end position="139"/>
    </location>
</feature>
<evidence type="ECO:0000313" key="5">
    <source>
        <dbReference type="EMBL" id="EST06981.1"/>
    </source>
</evidence>